<dbReference type="STRING" id="68895.RR42_m1821"/>
<feature type="transmembrane region" description="Helical" evidence="1">
    <location>
        <begin position="229"/>
        <end position="249"/>
    </location>
</feature>
<evidence type="ECO:0000313" key="3">
    <source>
        <dbReference type="EMBL" id="AJG19216.1"/>
    </source>
</evidence>
<dbReference type="OrthoDB" id="8584557at2"/>
<dbReference type="KEGG" id="cbw:RR42_m1821"/>
<feature type="transmembrane region" description="Helical" evidence="1">
    <location>
        <begin position="286"/>
        <end position="305"/>
    </location>
</feature>
<dbReference type="GO" id="GO:0016020">
    <property type="term" value="C:membrane"/>
    <property type="evidence" value="ECO:0007669"/>
    <property type="project" value="InterPro"/>
</dbReference>
<feature type="transmembrane region" description="Helical" evidence="1">
    <location>
        <begin position="172"/>
        <end position="190"/>
    </location>
</feature>
<keyword evidence="4" id="KW-1185">Reference proteome</keyword>
<dbReference type="AlphaFoldDB" id="A0A0C4YEJ4"/>
<dbReference type="EMBL" id="CP010536">
    <property type="protein sequence ID" value="AJG19216.1"/>
    <property type="molecule type" value="Genomic_DNA"/>
</dbReference>
<feature type="transmembrane region" description="Helical" evidence="1">
    <location>
        <begin position="52"/>
        <end position="73"/>
    </location>
</feature>
<evidence type="ECO:0000259" key="2">
    <source>
        <dbReference type="Pfam" id="PF00892"/>
    </source>
</evidence>
<proteinExistence type="predicted"/>
<feature type="transmembrane region" description="Helical" evidence="1">
    <location>
        <begin position="118"/>
        <end position="136"/>
    </location>
</feature>
<feature type="domain" description="EamA" evidence="2">
    <location>
        <begin position="171"/>
        <end position="300"/>
    </location>
</feature>
<evidence type="ECO:0000256" key="1">
    <source>
        <dbReference type="SAM" id="Phobius"/>
    </source>
</evidence>
<feature type="transmembrane region" description="Helical" evidence="1">
    <location>
        <begin position="202"/>
        <end position="223"/>
    </location>
</feature>
<name>A0A0C4YEJ4_9BURK</name>
<reference evidence="3 4" key="1">
    <citation type="journal article" date="2015" name="Genome Announc.">
        <title>Complete Genome Sequence of Cupriavidus basilensis 4G11, Isolated from the Oak Ridge Field Research Center Site.</title>
        <authorList>
            <person name="Ray J."/>
            <person name="Waters R.J."/>
            <person name="Skerker J.M."/>
            <person name="Kuehl J.V."/>
            <person name="Price M.N."/>
            <person name="Huang J."/>
            <person name="Chakraborty R."/>
            <person name="Arkin A.P."/>
            <person name="Deutschbauer A."/>
        </authorList>
    </citation>
    <scope>NUCLEOTIDE SEQUENCE [LARGE SCALE GENOMIC DNA]</scope>
    <source>
        <strain evidence="3">4G11</strain>
    </source>
</reference>
<feature type="transmembrane region" description="Helical" evidence="1">
    <location>
        <begin position="94"/>
        <end position="112"/>
    </location>
</feature>
<dbReference type="Pfam" id="PF00892">
    <property type="entry name" value="EamA"/>
    <property type="match status" value="2"/>
</dbReference>
<protein>
    <submittedName>
        <fullName evidence="3">Permease of the drug/metabolite transporter (DMT) superfamily</fullName>
    </submittedName>
</protein>
<organism evidence="3 4">
    <name type="scientific">Cupriavidus basilensis</name>
    <dbReference type="NCBI Taxonomy" id="68895"/>
    <lineage>
        <taxon>Bacteria</taxon>
        <taxon>Pseudomonadati</taxon>
        <taxon>Pseudomonadota</taxon>
        <taxon>Betaproteobacteria</taxon>
        <taxon>Burkholderiales</taxon>
        <taxon>Burkholderiaceae</taxon>
        <taxon>Cupriavidus</taxon>
    </lineage>
</organism>
<dbReference type="RefSeq" id="WP_052494544.1">
    <property type="nucleotide sequence ID" value="NZ_CP010536.1"/>
</dbReference>
<sequence>MSKATDGGARAQAAGTSPARRQLLTGVALLVLGQWILSLLDASSKTLTQQGLPVVGVAWVRYVGHVAAIFLLLGPARVRQQWRPVKPGLQWLRGGMMLVSTLVFFSVLKLMPLAEATALNFCAPLFVVALSPWLLGERPSAHARVSRWSGVAIGFIGMLIVVRPGGELSGPGIALGLLSALVFALMQMLTRRIAAHDAPMTTLIQSGVTGAALTTLLVPFFWFEAVPTPLQAVLLLSTGVTGSIGHYFVIRAFQYADASFLSPFLYLQILSATTIGYLAFGQLPDWITALGVAVICVGGACVAGGEPALRAVARRLGRPG</sequence>
<feature type="transmembrane region" description="Helical" evidence="1">
    <location>
        <begin position="21"/>
        <end position="40"/>
    </location>
</feature>
<dbReference type="PANTHER" id="PTHR22911:SF103">
    <property type="entry name" value="BLR2811 PROTEIN"/>
    <property type="match status" value="1"/>
</dbReference>
<feature type="transmembrane region" description="Helical" evidence="1">
    <location>
        <begin position="261"/>
        <end position="280"/>
    </location>
</feature>
<feature type="transmembrane region" description="Helical" evidence="1">
    <location>
        <begin position="148"/>
        <end position="166"/>
    </location>
</feature>
<keyword evidence="1" id="KW-0472">Membrane</keyword>
<dbReference type="PANTHER" id="PTHR22911">
    <property type="entry name" value="ACYL-MALONYL CONDENSING ENZYME-RELATED"/>
    <property type="match status" value="1"/>
</dbReference>
<feature type="domain" description="EamA" evidence="2">
    <location>
        <begin position="25"/>
        <end position="162"/>
    </location>
</feature>
<dbReference type="InterPro" id="IPR037185">
    <property type="entry name" value="EmrE-like"/>
</dbReference>
<keyword evidence="1" id="KW-1133">Transmembrane helix</keyword>
<accession>A0A0C4YEJ4</accession>
<dbReference type="SUPFAM" id="SSF103481">
    <property type="entry name" value="Multidrug resistance efflux transporter EmrE"/>
    <property type="match status" value="2"/>
</dbReference>
<gene>
    <name evidence="3" type="ORF">RR42_m1821</name>
</gene>
<dbReference type="InterPro" id="IPR000620">
    <property type="entry name" value="EamA_dom"/>
</dbReference>
<evidence type="ECO:0000313" key="4">
    <source>
        <dbReference type="Proteomes" id="UP000031843"/>
    </source>
</evidence>
<keyword evidence="1" id="KW-0812">Transmembrane</keyword>
<dbReference type="Proteomes" id="UP000031843">
    <property type="component" value="Chromosome main"/>
</dbReference>